<feature type="coiled-coil region" evidence="1">
    <location>
        <begin position="106"/>
        <end position="133"/>
    </location>
</feature>
<dbReference type="InParanoid" id="A0A161TD10"/>
<feature type="compositionally biased region" description="Polar residues" evidence="2">
    <location>
        <begin position="9"/>
        <end position="18"/>
    </location>
</feature>
<dbReference type="EMBL" id="KV407457">
    <property type="protein sequence ID" value="KZF23707.1"/>
    <property type="molecule type" value="Genomic_DNA"/>
</dbReference>
<dbReference type="InterPro" id="IPR037830">
    <property type="entry name" value="ZZZ3"/>
</dbReference>
<reference evidence="3 4" key="1">
    <citation type="journal article" date="2016" name="Fungal Biol.">
        <title>The genome of Xylona heveae provides a window into fungal endophytism.</title>
        <authorList>
            <person name="Gazis R."/>
            <person name="Kuo A."/>
            <person name="Riley R."/>
            <person name="LaButti K."/>
            <person name="Lipzen A."/>
            <person name="Lin J."/>
            <person name="Amirebrahimi M."/>
            <person name="Hesse C.N."/>
            <person name="Spatafora J.W."/>
            <person name="Henrissat B."/>
            <person name="Hainaut M."/>
            <person name="Grigoriev I.V."/>
            <person name="Hibbett D.S."/>
        </authorList>
    </citation>
    <scope>NUCLEOTIDE SEQUENCE [LARGE SCALE GENOMIC DNA]</scope>
    <source>
        <strain evidence="3 4">TC161</strain>
    </source>
</reference>
<protein>
    <submittedName>
        <fullName evidence="3">Uncharacterized protein</fullName>
    </submittedName>
</protein>
<evidence type="ECO:0000256" key="2">
    <source>
        <dbReference type="SAM" id="MobiDB-lite"/>
    </source>
</evidence>
<proteinExistence type="predicted"/>
<dbReference type="PANTHER" id="PTHR22705:SF0">
    <property type="entry name" value="ZZ-TYPE ZINC FINGER-CONTAINING PROTEIN 3"/>
    <property type="match status" value="1"/>
</dbReference>
<dbReference type="Proteomes" id="UP000076632">
    <property type="component" value="Unassembled WGS sequence"/>
</dbReference>
<dbReference type="RefSeq" id="XP_018189262.1">
    <property type="nucleotide sequence ID" value="XM_018331021.1"/>
</dbReference>
<feature type="region of interest" description="Disordered" evidence="2">
    <location>
        <begin position="222"/>
        <end position="272"/>
    </location>
</feature>
<feature type="compositionally biased region" description="Polar residues" evidence="2">
    <location>
        <begin position="159"/>
        <end position="168"/>
    </location>
</feature>
<dbReference type="OrthoDB" id="20473at2759"/>
<keyword evidence="4" id="KW-1185">Reference proteome</keyword>
<feature type="compositionally biased region" description="Basic and acidic residues" evidence="2">
    <location>
        <begin position="237"/>
        <end position="247"/>
    </location>
</feature>
<feature type="compositionally biased region" description="Acidic residues" evidence="2">
    <location>
        <begin position="171"/>
        <end position="188"/>
    </location>
</feature>
<keyword evidence="1" id="KW-0175">Coiled coil</keyword>
<feature type="region of interest" description="Disordered" evidence="2">
    <location>
        <begin position="1"/>
        <end position="98"/>
    </location>
</feature>
<name>A0A161TD10_XYLHT</name>
<sequence>MPGLPAPPSTASGPSFNNDAMEFKGKDGSSHSMDSPPRPPVSPITPVIPLATLADPPARQGPRIVPPGDTEPAGPSEPSSDFIPQPPSEPISEVENPDAIALRSAISILQIQKQRSKEDIKTLERLKQAALRRPEAFAQELATGRIGRTQGAGTLGDLVSSSNANSASPEKDDEDENEDEEEEEEEKEESGAEFGNIPAPQNVIRCPPINWAQYHVVGESLDKLHEEQRARPSPGEPQRDNPADRHVIAAPYRPLVDKVDPPMRTRSVSRRE</sequence>
<dbReference type="OMA" id="INWAKYQ"/>
<evidence type="ECO:0000313" key="4">
    <source>
        <dbReference type="Proteomes" id="UP000076632"/>
    </source>
</evidence>
<organism evidence="3 4">
    <name type="scientific">Xylona heveae (strain CBS 132557 / TC161)</name>
    <dbReference type="NCBI Taxonomy" id="1328760"/>
    <lineage>
        <taxon>Eukaryota</taxon>
        <taxon>Fungi</taxon>
        <taxon>Dikarya</taxon>
        <taxon>Ascomycota</taxon>
        <taxon>Pezizomycotina</taxon>
        <taxon>Xylonomycetes</taxon>
        <taxon>Xylonales</taxon>
        <taxon>Xylonaceae</taxon>
        <taxon>Xylona</taxon>
    </lineage>
</organism>
<gene>
    <name evidence="3" type="ORF">L228DRAFT_238236</name>
</gene>
<dbReference type="AlphaFoldDB" id="A0A161TD10"/>
<dbReference type="PANTHER" id="PTHR22705">
    <property type="entry name" value="ZINC FINGER, ZZ DOMAIN CONTAINING 3"/>
    <property type="match status" value="1"/>
</dbReference>
<dbReference type="GeneID" id="28896158"/>
<feature type="region of interest" description="Disordered" evidence="2">
    <location>
        <begin position="141"/>
        <end position="204"/>
    </location>
</feature>
<evidence type="ECO:0000256" key="1">
    <source>
        <dbReference type="SAM" id="Coils"/>
    </source>
</evidence>
<accession>A0A161TD10</accession>
<feature type="compositionally biased region" description="Basic and acidic residues" evidence="2">
    <location>
        <begin position="255"/>
        <end position="272"/>
    </location>
</feature>
<evidence type="ECO:0000313" key="3">
    <source>
        <dbReference type="EMBL" id="KZF23707.1"/>
    </source>
</evidence>